<dbReference type="EMBL" id="JBEAFC010000008">
    <property type="protein sequence ID" value="KAL1543638.1"/>
    <property type="molecule type" value="Genomic_DNA"/>
</dbReference>
<protein>
    <submittedName>
        <fullName evidence="2">Uncharacterized protein</fullName>
    </submittedName>
</protein>
<sequence>MLVARSPISGHKLHHRPSSGGKPLQPKNSASTPSSTKRKPNPNLNPAAVFWGEVDQNNKENIYSTPVKKERFQFQIEFDSFDASLAEELSAIREKVERLRIDKEKTDKMLRERALLLDSQMKEIVDRGMLQKQREIEVDRLFRLKEIKLSCKSISPIRSLREKEQAKRMNQQQDPSKASAILGLRAKNHSEELKEESMKSEK</sequence>
<accession>A0ABD1GKP9</accession>
<evidence type="ECO:0000313" key="2">
    <source>
        <dbReference type="EMBL" id="KAL1543638.1"/>
    </source>
</evidence>
<reference evidence="2 3" key="1">
    <citation type="submission" date="2024-06" db="EMBL/GenBank/DDBJ databases">
        <title>A chromosome level genome sequence of Diviner's sage (Salvia divinorum).</title>
        <authorList>
            <person name="Ford S.A."/>
            <person name="Ro D.-K."/>
            <person name="Ness R.W."/>
            <person name="Phillips M.A."/>
        </authorList>
    </citation>
    <scope>NUCLEOTIDE SEQUENCE [LARGE SCALE GENOMIC DNA]</scope>
    <source>
        <strain evidence="2">SAF-2024a</strain>
        <tissue evidence="2">Leaf</tissue>
    </source>
</reference>
<feature type="compositionally biased region" description="Basic and acidic residues" evidence="1">
    <location>
        <begin position="188"/>
        <end position="202"/>
    </location>
</feature>
<evidence type="ECO:0000256" key="1">
    <source>
        <dbReference type="SAM" id="MobiDB-lite"/>
    </source>
</evidence>
<name>A0ABD1GKP9_SALDI</name>
<dbReference type="PANTHER" id="PTHR36790">
    <property type="entry name" value="MYELIN TRANSCRIPTION FACTOR"/>
    <property type="match status" value="1"/>
</dbReference>
<organism evidence="2 3">
    <name type="scientific">Salvia divinorum</name>
    <name type="common">Maria pastora</name>
    <name type="synonym">Diviner's sage</name>
    <dbReference type="NCBI Taxonomy" id="28513"/>
    <lineage>
        <taxon>Eukaryota</taxon>
        <taxon>Viridiplantae</taxon>
        <taxon>Streptophyta</taxon>
        <taxon>Embryophyta</taxon>
        <taxon>Tracheophyta</taxon>
        <taxon>Spermatophyta</taxon>
        <taxon>Magnoliopsida</taxon>
        <taxon>eudicotyledons</taxon>
        <taxon>Gunneridae</taxon>
        <taxon>Pentapetalae</taxon>
        <taxon>asterids</taxon>
        <taxon>lamiids</taxon>
        <taxon>Lamiales</taxon>
        <taxon>Lamiaceae</taxon>
        <taxon>Nepetoideae</taxon>
        <taxon>Mentheae</taxon>
        <taxon>Salviinae</taxon>
        <taxon>Salvia</taxon>
        <taxon>Salvia subgen. Calosphace</taxon>
    </lineage>
</organism>
<keyword evidence="3" id="KW-1185">Reference proteome</keyword>
<proteinExistence type="predicted"/>
<dbReference type="PANTHER" id="PTHR36790:SF1">
    <property type="entry name" value="MYELIN TRANSCRIPTION FACTOR"/>
    <property type="match status" value="1"/>
</dbReference>
<feature type="region of interest" description="Disordered" evidence="1">
    <location>
        <begin position="160"/>
        <end position="202"/>
    </location>
</feature>
<gene>
    <name evidence="2" type="ORF">AAHA92_20581</name>
</gene>
<dbReference type="Proteomes" id="UP001567538">
    <property type="component" value="Unassembled WGS sequence"/>
</dbReference>
<comment type="caution">
    <text evidence="2">The sequence shown here is derived from an EMBL/GenBank/DDBJ whole genome shotgun (WGS) entry which is preliminary data.</text>
</comment>
<evidence type="ECO:0000313" key="3">
    <source>
        <dbReference type="Proteomes" id="UP001567538"/>
    </source>
</evidence>
<feature type="compositionally biased region" description="Polar residues" evidence="1">
    <location>
        <begin position="26"/>
        <end position="35"/>
    </location>
</feature>
<dbReference type="AlphaFoldDB" id="A0ABD1GKP9"/>
<feature type="region of interest" description="Disordered" evidence="1">
    <location>
        <begin position="1"/>
        <end position="46"/>
    </location>
</feature>